<name>C8VWM6_DESAS</name>
<dbReference type="GO" id="GO:0005829">
    <property type="term" value="C:cytosol"/>
    <property type="evidence" value="ECO:0007669"/>
    <property type="project" value="TreeGrafter"/>
</dbReference>
<dbReference type="EMBL" id="CP001720">
    <property type="protein sequence ID" value="ACV64390.1"/>
    <property type="molecule type" value="Genomic_DNA"/>
</dbReference>
<dbReference type="GO" id="GO:0003677">
    <property type="term" value="F:DNA binding"/>
    <property type="evidence" value="ECO:0007669"/>
    <property type="project" value="UniProtKB-KW"/>
</dbReference>
<dbReference type="Gene3D" id="1.10.260.40">
    <property type="entry name" value="lambda repressor-like DNA-binding domains"/>
    <property type="match status" value="1"/>
</dbReference>
<accession>C8VWM6</accession>
<dbReference type="PANTHER" id="PTHR46797:SF1">
    <property type="entry name" value="METHYLPHOSPHONATE SYNTHASE"/>
    <property type="match status" value="1"/>
</dbReference>
<gene>
    <name evidence="3" type="ordered locus">Dtox_3681</name>
</gene>
<dbReference type="Proteomes" id="UP000002217">
    <property type="component" value="Chromosome"/>
</dbReference>
<evidence type="ECO:0000256" key="1">
    <source>
        <dbReference type="ARBA" id="ARBA00023125"/>
    </source>
</evidence>
<evidence type="ECO:0000313" key="4">
    <source>
        <dbReference type="Proteomes" id="UP000002217"/>
    </source>
</evidence>
<evidence type="ECO:0000259" key="2">
    <source>
        <dbReference type="PROSITE" id="PS50943"/>
    </source>
</evidence>
<dbReference type="Pfam" id="PF01381">
    <property type="entry name" value="HTH_3"/>
    <property type="match status" value="1"/>
</dbReference>
<dbReference type="GO" id="GO:0003700">
    <property type="term" value="F:DNA-binding transcription factor activity"/>
    <property type="evidence" value="ECO:0007669"/>
    <property type="project" value="TreeGrafter"/>
</dbReference>
<proteinExistence type="predicted"/>
<dbReference type="STRING" id="485916.Dtox_3681"/>
<keyword evidence="4" id="KW-1185">Reference proteome</keyword>
<dbReference type="PROSITE" id="PS50943">
    <property type="entry name" value="HTH_CROC1"/>
    <property type="match status" value="1"/>
</dbReference>
<evidence type="ECO:0000313" key="3">
    <source>
        <dbReference type="EMBL" id="ACV64390.1"/>
    </source>
</evidence>
<dbReference type="KEGG" id="dae:Dtox_3681"/>
<dbReference type="InterPro" id="IPR010982">
    <property type="entry name" value="Lambda_DNA-bd_dom_sf"/>
</dbReference>
<dbReference type="SUPFAM" id="SSF47413">
    <property type="entry name" value="lambda repressor-like DNA-binding domains"/>
    <property type="match status" value="1"/>
</dbReference>
<dbReference type="InterPro" id="IPR050807">
    <property type="entry name" value="TransReg_Diox_bact_type"/>
</dbReference>
<dbReference type="InterPro" id="IPR001387">
    <property type="entry name" value="Cro/C1-type_HTH"/>
</dbReference>
<organism evidence="3 4">
    <name type="scientific">Desulfofarcimen acetoxidans (strain ATCC 49208 / DSM 771 / KCTC 5769 / VKM B-1644 / 5575)</name>
    <name type="common">Desulfotomaculum acetoxidans</name>
    <dbReference type="NCBI Taxonomy" id="485916"/>
    <lineage>
        <taxon>Bacteria</taxon>
        <taxon>Bacillati</taxon>
        <taxon>Bacillota</taxon>
        <taxon>Clostridia</taxon>
        <taxon>Eubacteriales</taxon>
        <taxon>Peptococcaceae</taxon>
        <taxon>Desulfofarcimen</taxon>
    </lineage>
</organism>
<dbReference type="eggNOG" id="COG1396">
    <property type="taxonomic scope" value="Bacteria"/>
</dbReference>
<feature type="domain" description="HTH cro/C1-type" evidence="2">
    <location>
        <begin position="13"/>
        <end position="67"/>
    </location>
</feature>
<sequence>MEYGVIMDIGKRIKELRKTRKLTTRQLADLSDISQPVISRLENNERSADVELIKRICKALEITLQDFFTTQEPEQEPLPPEAHRVIDKVKGLSLDKLKVLEAVLDTWVD</sequence>
<dbReference type="CDD" id="cd00093">
    <property type="entry name" value="HTH_XRE"/>
    <property type="match status" value="1"/>
</dbReference>
<dbReference type="HOGENOM" id="CLU_066192_17_15_9"/>
<dbReference type="PANTHER" id="PTHR46797">
    <property type="entry name" value="HTH-TYPE TRANSCRIPTIONAL REGULATOR"/>
    <property type="match status" value="1"/>
</dbReference>
<dbReference type="AlphaFoldDB" id="C8VWM6"/>
<keyword evidence="1" id="KW-0238">DNA-binding</keyword>
<reference evidence="3 4" key="1">
    <citation type="journal article" date="2009" name="Stand. Genomic Sci.">
        <title>Complete genome sequence of Desulfotomaculum acetoxidans type strain (5575).</title>
        <authorList>
            <person name="Spring S."/>
            <person name="Lapidus A."/>
            <person name="Schroder M."/>
            <person name="Gleim D."/>
            <person name="Sims D."/>
            <person name="Meincke L."/>
            <person name="Glavina Del Rio T."/>
            <person name="Tice H."/>
            <person name="Copeland A."/>
            <person name="Cheng J.F."/>
            <person name="Lucas S."/>
            <person name="Chen F."/>
            <person name="Nolan M."/>
            <person name="Bruce D."/>
            <person name="Goodwin L."/>
            <person name="Pitluck S."/>
            <person name="Ivanova N."/>
            <person name="Mavromatis K."/>
            <person name="Mikhailova N."/>
            <person name="Pati A."/>
            <person name="Chen A."/>
            <person name="Palaniappan K."/>
            <person name="Land M."/>
            <person name="Hauser L."/>
            <person name="Chang Y.J."/>
            <person name="Jeffries C.D."/>
            <person name="Chain P."/>
            <person name="Saunders E."/>
            <person name="Brettin T."/>
            <person name="Detter J.C."/>
            <person name="Goker M."/>
            <person name="Bristow J."/>
            <person name="Eisen J.A."/>
            <person name="Markowitz V."/>
            <person name="Hugenholtz P."/>
            <person name="Kyrpides N.C."/>
            <person name="Klenk H.P."/>
            <person name="Han C."/>
        </authorList>
    </citation>
    <scope>NUCLEOTIDE SEQUENCE [LARGE SCALE GENOMIC DNA]</scope>
    <source>
        <strain evidence="4">ATCC 49208 / DSM 771 / VKM B-1644</strain>
    </source>
</reference>
<protein>
    <submittedName>
        <fullName evidence="3">Transcriptional regulator, XRE family</fullName>
    </submittedName>
</protein>
<dbReference type="SMART" id="SM00530">
    <property type="entry name" value="HTH_XRE"/>
    <property type="match status" value="1"/>
</dbReference>